<reference evidence="2 3" key="1">
    <citation type="submission" date="2018-04" db="EMBL/GenBank/DDBJ databases">
        <title>The genome of golden apple snail Pomacea canaliculata provides insight into stress tolerance and invasive adaptation.</title>
        <authorList>
            <person name="Liu C."/>
            <person name="Liu B."/>
            <person name="Ren Y."/>
            <person name="Zhang Y."/>
            <person name="Wang H."/>
            <person name="Li S."/>
            <person name="Jiang F."/>
            <person name="Yin L."/>
            <person name="Zhang G."/>
            <person name="Qian W."/>
            <person name="Fan W."/>
        </authorList>
    </citation>
    <scope>NUCLEOTIDE SEQUENCE [LARGE SCALE GENOMIC DNA]</scope>
    <source>
        <strain evidence="2">SZHN2017</strain>
        <tissue evidence="2">Muscle</tissue>
    </source>
</reference>
<dbReference type="EMBL" id="PZQS01000008">
    <property type="protein sequence ID" value="PVD25628.1"/>
    <property type="molecule type" value="Genomic_DNA"/>
</dbReference>
<keyword evidence="3" id="KW-1185">Reference proteome</keyword>
<protein>
    <submittedName>
        <fullName evidence="2">Uncharacterized protein</fullName>
    </submittedName>
</protein>
<gene>
    <name evidence="2" type="ORF">C0Q70_13287</name>
</gene>
<proteinExistence type="predicted"/>
<evidence type="ECO:0000313" key="3">
    <source>
        <dbReference type="Proteomes" id="UP000245119"/>
    </source>
</evidence>
<accession>A0A2T7NWT4</accession>
<dbReference type="Proteomes" id="UP000245119">
    <property type="component" value="Linkage Group LG8"/>
</dbReference>
<name>A0A2T7NWT4_POMCA</name>
<dbReference type="AlphaFoldDB" id="A0A2T7NWT4"/>
<organism evidence="2 3">
    <name type="scientific">Pomacea canaliculata</name>
    <name type="common">Golden apple snail</name>
    <dbReference type="NCBI Taxonomy" id="400727"/>
    <lineage>
        <taxon>Eukaryota</taxon>
        <taxon>Metazoa</taxon>
        <taxon>Spiralia</taxon>
        <taxon>Lophotrochozoa</taxon>
        <taxon>Mollusca</taxon>
        <taxon>Gastropoda</taxon>
        <taxon>Caenogastropoda</taxon>
        <taxon>Architaenioglossa</taxon>
        <taxon>Ampullarioidea</taxon>
        <taxon>Ampullariidae</taxon>
        <taxon>Pomacea</taxon>
    </lineage>
</organism>
<comment type="caution">
    <text evidence="2">The sequence shown here is derived from an EMBL/GenBank/DDBJ whole genome shotgun (WGS) entry which is preliminary data.</text>
</comment>
<evidence type="ECO:0000256" key="1">
    <source>
        <dbReference type="SAM" id="MobiDB-lite"/>
    </source>
</evidence>
<sequence>MKGQLVSQLTRPAGDVSSPRLNPVVVVVAAAAAAAQNEMQGIAGWRRDQGPCAVTDGGPRREQHGGLTRGANRNCAKREPSVRRQLRVRGHLQARKKPDADGCLLAIQRPSSANYHH</sequence>
<feature type="region of interest" description="Disordered" evidence="1">
    <location>
        <begin position="47"/>
        <end position="84"/>
    </location>
</feature>
<evidence type="ECO:0000313" key="2">
    <source>
        <dbReference type="EMBL" id="PVD25628.1"/>
    </source>
</evidence>